<organism evidence="1 2">
    <name type="scientific">Trapa incisa</name>
    <dbReference type="NCBI Taxonomy" id="236973"/>
    <lineage>
        <taxon>Eukaryota</taxon>
        <taxon>Viridiplantae</taxon>
        <taxon>Streptophyta</taxon>
        <taxon>Embryophyta</taxon>
        <taxon>Tracheophyta</taxon>
        <taxon>Spermatophyta</taxon>
        <taxon>Magnoliopsida</taxon>
        <taxon>eudicotyledons</taxon>
        <taxon>Gunneridae</taxon>
        <taxon>Pentapetalae</taxon>
        <taxon>rosids</taxon>
        <taxon>malvids</taxon>
        <taxon>Myrtales</taxon>
        <taxon>Lythraceae</taxon>
        <taxon>Trapa</taxon>
    </lineage>
</organism>
<evidence type="ECO:0000313" key="1">
    <source>
        <dbReference type="EMBL" id="KAK4757925.1"/>
    </source>
</evidence>
<comment type="caution">
    <text evidence="1">The sequence shown here is derived from an EMBL/GenBank/DDBJ whole genome shotgun (WGS) entry which is preliminary data.</text>
</comment>
<evidence type="ECO:0000313" key="2">
    <source>
        <dbReference type="Proteomes" id="UP001345219"/>
    </source>
</evidence>
<dbReference type="Proteomes" id="UP001345219">
    <property type="component" value="Chromosome 15"/>
</dbReference>
<dbReference type="AlphaFoldDB" id="A0AAN7Q6Y6"/>
<reference evidence="1 2" key="1">
    <citation type="journal article" date="2023" name="Hortic Res">
        <title>Pangenome of water caltrop reveals structural variations and asymmetric subgenome divergence after allopolyploidization.</title>
        <authorList>
            <person name="Zhang X."/>
            <person name="Chen Y."/>
            <person name="Wang L."/>
            <person name="Yuan Y."/>
            <person name="Fang M."/>
            <person name="Shi L."/>
            <person name="Lu R."/>
            <person name="Comes H.P."/>
            <person name="Ma Y."/>
            <person name="Chen Y."/>
            <person name="Huang G."/>
            <person name="Zhou Y."/>
            <person name="Zheng Z."/>
            <person name="Qiu Y."/>
        </authorList>
    </citation>
    <scope>NUCLEOTIDE SEQUENCE [LARGE SCALE GENOMIC DNA]</scope>
    <source>
        <tissue evidence="1">Roots</tissue>
    </source>
</reference>
<proteinExistence type="predicted"/>
<dbReference type="EMBL" id="JAXIOK010000012">
    <property type="protein sequence ID" value="KAK4757925.1"/>
    <property type="molecule type" value="Genomic_DNA"/>
</dbReference>
<keyword evidence="2" id="KW-1185">Reference proteome</keyword>
<name>A0AAN7Q6Y6_9MYRT</name>
<sequence length="109" mass="12564">MSLYRKFPQEIFRRDDSIYSVSSESQIMDYHQYTSSSYDNLQNDSSVRLSDTSDMDYILSFDPSLRSSEANSQHCFSFSTVSHEMPSSSNSFIMVIRPSMSSKHPYLSV</sequence>
<protein>
    <submittedName>
        <fullName evidence="1">Uncharacterized protein</fullName>
    </submittedName>
</protein>
<gene>
    <name evidence="1" type="ORF">SAY87_019226</name>
</gene>
<accession>A0AAN7Q6Y6</accession>